<evidence type="ECO:0000313" key="2">
    <source>
        <dbReference type="EMBL" id="NKZ20250.1"/>
    </source>
</evidence>
<dbReference type="InterPro" id="IPR039532">
    <property type="entry name" value="TetR_C_Firmicutes"/>
</dbReference>
<reference evidence="2 3" key="1">
    <citation type="submission" date="2020-04" db="EMBL/GenBank/DDBJ databases">
        <title>MicrobeNet Type strains.</title>
        <authorList>
            <person name="Nicholson A.C."/>
        </authorList>
    </citation>
    <scope>NUCLEOTIDE SEQUENCE [LARGE SCALE GENOMIC DNA]</scope>
    <source>
        <strain evidence="2 3">CCUG 69612</strain>
    </source>
</reference>
<gene>
    <name evidence="2" type="ORF">HF992_05245</name>
</gene>
<proteinExistence type="predicted"/>
<evidence type="ECO:0000313" key="3">
    <source>
        <dbReference type="Proteomes" id="UP000522720"/>
    </source>
</evidence>
<sequence>MEKAYRIPAKYALEYYVNTILRTIFTWIRNDYEEPPKMLADILYQSINI</sequence>
<comment type="caution">
    <text evidence="2">The sequence shown here is derived from an EMBL/GenBank/DDBJ whole genome shotgun (WGS) entry which is preliminary data.</text>
</comment>
<dbReference type="AlphaFoldDB" id="A0A7X6MXP1"/>
<dbReference type="Gene3D" id="1.10.357.10">
    <property type="entry name" value="Tetracycline Repressor, domain 2"/>
    <property type="match status" value="1"/>
</dbReference>
<protein>
    <recommendedName>
        <fullName evidence="1">Transcriptional regulator TetR C-terminal Firmicutes type domain-containing protein</fullName>
    </recommendedName>
</protein>
<keyword evidence="3" id="KW-1185">Reference proteome</keyword>
<dbReference type="EMBL" id="JAAXPR010000007">
    <property type="protein sequence ID" value="NKZ20250.1"/>
    <property type="molecule type" value="Genomic_DNA"/>
</dbReference>
<organism evidence="2 3">
    <name type="scientific">Streptococcus ovuberis</name>
    <dbReference type="NCBI Taxonomy" id="1936207"/>
    <lineage>
        <taxon>Bacteria</taxon>
        <taxon>Bacillati</taxon>
        <taxon>Bacillota</taxon>
        <taxon>Bacilli</taxon>
        <taxon>Lactobacillales</taxon>
        <taxon>Streptococcaceae</taxon>
        <taxon>Streptococcus</taxon>
    </lineage>
</organism>
<accession>A0A7X6MXP1</accession>
<dbReference type="RefSeq" id="WP_168549007.1">
    <property type="nucleotide sequence ID" value="NZ_JAAXPR010000007.1"/>
</dbReference>
<name>A0A7X6MXP1_9STRE</name>
<evidence type="ECO:0000259" key="1">
    <source>
        <dbReference type="Pfam" id="PF14278"/>
    </source>
</evidence>
<feature type="domain" description="Transcriptional regulator TetR C-terminal Firmicutes type" evidence="1">
    <location>
        <begin position="8"/>
        <end position="48"/>
    </location>
</feature>
<dbReference type="Proteomes" id="UP000522720">
    <property type="component" value="Unassembled WGS sequence"/>
</dbReference>
<dbReference type="Pfam" id="PF14278">
    <property type="entry name" value="TetR_C_8"/>
    <property type="match status" value="1"/>
</dbReference>